<dbReference type="InterPro" id="IPR007573">
    <property type="entry name" value="QWRF"/>
</dbReference>
<keyword evidence="4" id="KW-1185">Reference proteome</keyword>
<proteinExistence type="inferred from homology"/>
<feature type="compositionally biased region" description="Polar residues" evidence="2">
    <location>
        <begin position="101"/>
        <end position="115"/>
    </location>
</feature>
<gene>
    <name evidence="3" type="ORF">Fmac_010328</name>
</gene>
<feature type="compositionally biased region" description="Low complexity" evidence="2">
    <location>
        <begin position="143"/>
        <end position="161"/>
    </location>
</feature>
<dbReference type="EMBL" id="JBGMDY010000004">
    <property type="protein sequence ID" value="KAL2335882.1"/>
    <property type="molecule type" value="Genomic_DNA"/>
</dbReference>
<accession>A0ABD1MK05</accession>
<comment type="similarity">
    <text evidence="1">Belongs to the QWRF family.</text>
</comment>
<reference evidence="3 4" key="1">
    <citation type="submission" date="2024-08" db="EMBL/GenBank/DDBJ databases">
        <title>Insights into the chromosomal genome structure of Flemingia macrophylla.</title>
        <authorList>
            <person name="Ding Y."/>
            <person name="Zhao Y."/>
            <person name="Bi W."/>
            <person name="Wu M."/>
            <person name="Zhao G."/>
            <person name="Gong Y."/>
            <person name="Li W."/>
            <person name="Zhang P."/>
        </authorList>
    </citation>
    <scope>NUCLEOTIDE SEQUENCE [LARGE SCALE GENOMIC DNA]</scope>
    <source>
        <strain evidence="3">DYQJB</strain>
        <tissue evidence="3">Leaf</tissue>
    </source>
</reference>
<feature type="compositionally biased region" description="Basic and acidic residues" evidence="2">
    <location>
        <begin position="37"/>
        <end position="53"/>
    </location>
</feature>
<protein>
    <recommendedName>
        <fullName evidence="5">QWRF motif-containing protein 7</fullName>
    </recommendedName>
</protein>
<feature type="region of interest" description="Disordered" evidence="2">
    <location>
        <begin position="138"/>
        <end position="161"/>
    </location>
</feature>
<dbReference type="PANTHER" id="PTHR31807">
    <property type="entry name" value="AUGMIN FAMILY MEMBER"/>
    <property type="match status" value="1"/>
</dbReference>
<dbReference type="Pfam" id="PF04484">
    <property type="entry name" value="QWRF"/>
    <property type="match status" value="1"/>
</dbReference>
<sequence>MDKTTRRNHLTVVPPSPRLVRSRSGSSPAAAITTPDRVSRRFSSSERFTDVQRSKSLSRTRTTNSEGINNTNLNPTLVTSFSSKSTNNRVQEKKIPRDDNFNNVGASKKTISTRKSPSAWALSPGRWSLGSPFGTHLPAKVTNSSGGSSNGSVDSSNGSVGSSVTKVFKYFKQRKVSYVREEEYHRFRILHNRLSQWRFINARTKVVMDNVKNIAEIQLFSVWLRILTLRKISIQKRMELQKVKHVMKLYEILEGQLYLLSEWAKLERINQDSVGRLTRKLSAMSNLLPLTDHVVKVERILYQITELTTTLKQEEEYLQEVGGLVPLIATLLENDKSIRVHLIQTKMKSNTRNYLCTSAQRYVFEMRSQ</sequence>
<dbReference type="AlphaFoldDB" id="A0ABD1MK05"/>
<dbReference type="Proteomes" id="UP001603857">
    <property type="component" value="Unassembled WGS sequence"/>
</dbReference>
<comment type="caution">
    <text evidence="3">The sequence shown here is derived from an EMBL/GenBank/DDBJ whole genome shotgun (WGS) entry which is preliminary data.</text>
</comment>
<feature type="compositionally biased region" description="Basic and acidic residues" evidence="2">
    <location>
        <begin position="90"/>
        <end position="100"/>
    </location>
</feature>
<dbReference type="PANTHER" id="PTHR31807:SF27">
    <property type="entry name" value="QWRF MOTIF-CONTAINING PROTEIN 7"/>
    <property type="match status" value="1"/>
</dbReference>
<evidence type="ECO:0000313" key="4">
    <source>
        <dbReference type="Proteomes" id="UP001603857"/>
    </source>
</evidence>
<feature type="compositionally biased region" description="Polar residues" evidence="2">
    <location>
        <begin position="54"/>
        <end position="89"/>
    </location>
</feature>
<organism evidence="3 4">
    <name type="scientific">Flemingia macrophylla</name>
    <dbReference type="NCBI Taxonomy" id="520843"/>
    <lineage>
        <taxon>Eukaryota</taxon>
        <taxon>Viridiplantae</taxon>
        <taxon>Streptophyta</taxon>
        <taxon>Embryophyta</taxon>
        <taxon>Tracheophyta</taxon>
        <taxon>Spermatophyta</taxon>
        <taxon>Magnoliopsida</taxon>
        <taxon>eudicotyledons</taxon>
        <taxon>Gunneridae</taxon>
        <taxon>Pentapetalae</taxon>
        <taxon>rosids</taxon>
        <taxon>fabids</taxon>
        <taxon>Fabales</taxon>
        <taxon>Fabaceae</taxon>
        <taxon>Papilionoideae</taxon>
        <taxon>50 kb inversion clade</taxon>
        <taxon>NPAAA clade</taxon>
        <taxon>indigoferoid/millettioid clade</taxon>
        <taxon>Phaseoleae</taxon>
        <taxon>Flemingia</taxon>
    </lineage>
</organism>
<evidence type="ECO:0000313" key="3">
    <source>
        <dbReference type="EMBL" id="KAL2335882.1"/>
    </source>
</evidence>
<evidence type="ECO:0008006" key="5">
    <source>
        <dbReference type="Google" id="ProtNLM"/>
    </source>
</evidence>
<feature type="region of interest" description="Disordered" evidence="2">
    <location>
        <begin position="1"/>
        <end position="115"/>
    </location>
</feature>
<evidence type="ECO:0000256" key="2">
    <source>
        <dbReference type="SAM" id="MobiDB-lite"/>
    </source>
</evidence>
<name>A0ABD1MK05_9FABA</name>
<evidence type="ECO:0000256" key="1">
    <source>
        <dbReference type="ARBA" id="ARBA00010016"/>
    </source>
</evidence>